<keyword evidence="1" id="KW-0732">Signal</keyword>
<proteinExistence type="predicted"/>
<gene>
    <name evidence="2" type="ORF">RHD99_03845</name>
</gene>
<protein>
    <submittedName>
        <fullName evidence="2">Uncharacterized protein</fullName>
    </submittedName>
</protein>
<dbReference type="RefSeq" id="WP_309877505.1">
    <property type="nucleotide sequence ID" value="NZ_CP133838.1"/>
</dbReference>
<reference evidence="2 3" key="1">
    <citation type="submission" date="2023-09" db="EMBL/GenBank/DDBJ databases">
        <title>Buttiauxella selenatireducens sp. nov., isolated from the rhizosphere of Cardamine hupingshanesis.</title>
        <authorList>
            <person name="Zhang S."/>
            <person name="Xu Z."/>
            <person name="Wang H."/>
            <person name="Guo Y."/>
        </authorList>
    </citation>
    <scope>NUCLEOTIDE SEQUENCE [LARGE SCALE GENOMIC DNA]</scope>
    <source>
        <strain evidence="2 3">R73</strain>
    </source>
</reference>
<feature type="signal peptide" evidence="1">
    <location>
        <begin position="1"/>
        <end position="24"/>
    </location>
</feature>
<dbReference type="Proteomes" id="UP001246690">
    <property type="component" value="Chromosome"/>
</dbReference>
<evidence type="ECO:0000256" key="1">
    <source>
        <dbReference type="SAM" id="SignalP"/>
    </source>
</evidence>
<feature type="chain" id="PRO_5047392025" evidence="1">
    <location>
        <begin position="25"/>
        <end position="129"/>
    </location>
</feature>
<evidence type="ECO:0000313" key="3">
    <source>
        <dbReference type="Proteomes" id="UP001246690"/>
    </source>
</evidence>
<keyword evidence="3" id="KW-1185">Reference proteome</keyword>
<dbReference type="EMBL" id="CP133838">
    <property type="protein sequence ID" value="WMY75122.1"/>
    <property type="molecule type" value="Genomic_DNA"/>
</dbReference>
<organism evidence="2 3">
    <name type="scientific">Buttiauxella selenatireducens</name>
    <dbReference type="NCBI Taxonomy" id="3073902"/>
    <lineage>
        <taxon>Bacteria</taxon>
        <taxon>Pseudomonadati</taxon>
        <taxon>Pseudomonadota</taxon>
        <taxon>Gammaproteobacteria</taxon>
        <taxon>Enterobacterales</taxon>
        <taxon>Enterobacteriaceae</taxon>
        <taxon>Buttiauxella</taxon>
    </lineage>
</organism>
<sequence>MKTKISSAFILLLVASATSNSAWAINHKYRAQLERSGCTELNAGVTCDIHKTRAQNAAHKPTEQQQLQALINRVEGMPLDIAYSRLLADGWKQSEDPSLFIKPGAGASLRVTREENIITKVAIQPNDGE</sequence>
<name>A0ABY9SC93_9ENTR</name>
<evidence type="ECO:0000313" key="2">
    <source>
        <dbReference type="EMBL" id="WMY75122.1"/>
    </source>
</evidence>
<accession>A0ABY9SC93</accession>